<evidence type="ECO:0000313" key="7">
    <source>
        <dbReference type="Proteomes" id="UP000077405"/>
    </source>
</evidence>
<keyword evidence="2" id="KW-0805">Transcription regulation</keyword>
<dbReference type="InterPro" id="IPR038722">
    <property type="entry name" value="Ner_HTH_dom"/>
</dbReference>
<dbReference type="KEGG" id="ahu:A6A40_17130"/>
<keyword evidence="6" id="KW-0614">Plasmid</keyword>
<reference evidence="6 7" key="1">
    <citation type="submission" date="2018-04" db="EMBL/GenBank/DDBJ databases">
        <title>Complete genome sequence of the nitrogen-fixing bacterium Azospirillum humicireducens type strain SgZ-5.</title>
        <authorList>
            <person name="Yu Z."/>
        </authorList>
    </citation>
    <scope>NUCLEOTIDE SEQUENCE [LARGE SCALE GENOMIC DNA]</scope>
    <source>
        <strain evidence="6 7">SgZ-5</strain>
        <plasmid evidence="6 7">pYZ1</plasmid>
    </source>
</reference>
<dbReference type="Gene3D" id="1.10.260.40">
    <property type="entry name" value="lambda repressor-like DNA-binding domains"/>
    <property type="match status" value="1"/>
</dbReference>
<keyword evidence="7" id="KW-1185">Reference proteome</keyword>
<dbReference type="AlphaFoldDB" id="A0A2R4VQT2"/>
<keyword evidence="3" id="KW-0238">DNA-binding</keyword>
<keyword evidence="4" id="KW-0804">Transcription</keyword>
<gene>
    <name evidence="6" type="ORF">A6A40_17130</name>
</gene>
<dbReference type="RefSeq" id="WP_108547083.1">
    <property type="nucleotide sequence ID" value="NZ_CP028902.1"/>
</dbReference>
<dbReference type="EMBL" id="CP028902">
    <property type="protein sequence ID" value="AWB06777.1"/>
    <property type="molecule type" value="Genomic_DNA"/>
</dbReference>
<evidence type="ECO:0000256" key="3">
    <source>
        <dbReference type="ARBA" id="ARBA00023125"/>
    </source>
</evidence>
<sequence>MAKPVVPLDPADRRDWVISALRRKGSSMRQIAFQIGVCPQAVAQALHLPSARIEAALAEKLELAVQDLFPERYRADGTRLCRTRLPDRKAA</sequence>
<proteinExistence type="inferred from homology"/>
<evidence type="ECO:0000259" key="5">
    <source>
        <dbReference type="Pfam" id="PF13693"/>
    </source>
</evidence>
<geneLocation type="plasmid" evidence="6 7">
    <name>pYZ1</name>
</geneLocation>
<organism evidence="6 7">
    <name type="scientific">Azospirillum humicireducens</name>
    <dbReference type="NCBI Taxonomy" id="1226968"/>
    <lineage>
        <taxon>Bacteria</taxon>
        <taxon>Pseudomonadati</taxon>
        <taxon>Pseudomonadota</taxon>
        <taxon>Alphaproteobacteria</taxon>
        <taxon>Rhodospirillales</taxon>
        <taxon>Azospirillaceae</taxon>
        <taxon>Azospirillum</taxon>
    </lineage>
</organism>
<dbReference type="InterPro" id="IPR010982">
    <property type="entry name" value="Lambda_DNA-bd_dom_sf"/>
</dbReference>
<dbReference type="GO" id="GO:0003677">
    <property type="term" value="F:DNA binding"/>
    <property type="evidence" value="ECO:0007669"/>
    <property type="project" value="UniProtKB-KW"/>
</dbReference>
<name>A0A2R4VQT2_9PROT</name>
<feature type="domain" description="Ner winged helix-turn-helix DNA-binding" evidence="5">
    <location>
        <begin position="17"/>
        <end position="82"/>
    </location>
</feature>
<dbReference type="Pfam" id="PF13693">
    <property type="entry name" value="HTH_35"/>
    <property type="match status" value="1"/>
</dbReference>
<evidence type="ECO:0000256" key="1">
    <source>
        <dbReference type="ARBA" id="ARBA00006157"/>
    </source>
</evidence>
<dbReference type="SUPFAM" id="SSF47413">
    <property type="entry name" value="lambda repressor-like DNA-binding domains"/>
    <property type="match status" value="1"/>
</dbReference>
<dbReference type="Proteomes" id="UP000077405">
    <property type="component" value="Plasmid pYZ1"/>
</dbReference>
<comment type="similarity">
    <text evidence="1">Belongs to the ner transcriptional regulatory family.</text>
</comment>
<protein>
    <recommendedName>
        <fullName evidence="5">Ner winged helix-turn-helix DNA-binding domain-containing protein</fullName>
    </recommendedName>
</protein>
<evidence type="ECO:0000256" key="4">
    <source>
        <dbReference type="ARBA" id="ARBA00023163"/>
    </source>
</evidence>
<evidence type="ECO:0000256" key="2">
    <source>
        <dbReference type="ARBA" id="ARBA00023015"/>
    </source>
</evidence>
<evidence type="ECO:0000313" key="6">
    <source>
        <dbReference type="EMBL" id="AWB06777.1"/>
    </source>
</evidence>
<accession>A0A2R4VQT2</accession>